<reference evidence="2" key="1">
    <citation type="journal article" date="2022" name="Mol. Ecol. Resour.">
        <title>The genomes of chicory, endive, great burdock and yacon provide insights into Asteraceae palaeo-polyploidization history and plant inulin production.</title>
        <authorList>
            <person name="Fan W."/>
            <person name="Wang S."/>
            <person name="Wang H."/>
            <person name="Wang A."/>
            <person name="Jiang F."/>
            <person name="Liu H."/>
            <person name="Zhao H."/>
            <person name="Xu D."/>
            <person name="Zhang Y."/>
        </authorList>
    </citation>
    <scope>NUCLEOTIDE SEQUENCE [LARGE SCALE GENOMIC DNA]</scope>
    <source>
        <strain evidence="2">cv. Yunnan</strain>
    </source>
</reference>
<keyword evidence="2" id="KW-1185">Reference proteome</keyword>
<reference evidence="1 2" key="2">
    <citation type="journal article" date="2022" name="Mol. Ecol. Resour.">
        <title>The genomes of chicory, endive, great burdock and yacon provide insights into Asteraceae paleo-polyploidization history and plant inulin production.</title>
        <authorList>
            <person name="Fan W."/>
            <person name="Wang S."/>
            <person name="Wang H."/>
            <person name="Wang A."/>
            <person name="Jiang F."/>
            <person name="Liu H."/>
            <person name="Zhao H."/>
            <person name="Xu D."/>
            <person name="Zhang Y."/>
        </authorList>
    </citation>
    <scope>NUCLEOTIDE SEQUENCE [LARGE SCALE GENOMIC DNA]</scope>
    <source>
        <strain evidence="2">cv. Yunnan</strain>
        <tissue evidence="1">Leaves</tissue>
    </source>
</reference>
<evidence type="ECO:0000313" key="1">
    <source>
        <dbReference type="EMBL" id="KAI3696438.1"/>
    </source>
</evidence>
<comment type="caution">
    <text evidence="1">The sequence shown here is derived from an EMBL/GenBank/DDBJ whole genome shotgun (WGS) entry which is preliminary data.</text>
</comment>
<protein>
    <submittedName>
        <fullName evidence="1">Uncharacterized protein</fullName>
    </submittedName>
</protein>
<evidence type="ECO:0000313" key="2">
    <source>
        <dbReference type="Proteomes" id="UP001056120"/>
    </source>
</evidence>
<gene>
    <name evidence="1" type="ORF">L1987_79453</name>
</gene>
<dbReference type="Proteomes" id="UP001056120">
    <property type="component" value="Linkage Group LG26"/>
</dbReference>
<accession>A0ACB8ZGJ7</accession>
<proteinExistence type="predicted"/>
<dbReference type="EMBL" id="CM042043">
    <property type="protein sequence ID" value="KAI3696438.1"/>
    <property type="molecule type" value="Genomic_DNA"/>
</dbReference>
<name>A0ACB8ZGJ7_9ASTR</name>
<sequence>MLRYYTSLQTFPELAKIYRPEQRVLILKEDDFSFSKNMQQLNGWNPPKHVAHEPICIRKKGNTRNIIKYMEAIKGANIRFNLPSLETHMNEDLQGKLFDLIILYRPIGDMTVVAKILLMCKLMLDLKSGAKTQIFDRLNGDHKNWNLKELATSTGFKTGEAIKFPYRGKKQKQALLCVEVSPLAHLV</sequence>
<organism evidence="1 2">
    <name type="scientific">Smallanthus sonchifolius</name>
    <dbReference type="NCBI Taxonomy" id="185202"/>
    <lineage>
        <taxon>Eukaryota</taxon>
        <taxon>Viridiplantae</taxon>
        <taxon>Streptophyta</taxon>
        <taxon>Embryophyta</taxon>
        <taxon>Tracheophyta</taxon>
        <taxon>Spermatophyta</taxon>
        <taxon>Magnoliopsida</taxon>
        <taxon>eudicotyledons</taxon>
        <taxon>Gunneridae</taxon>
        <taxon>Pentapetalae</taxon>
        <taxon>asterids</taxon>
        <taxon>campanulids</taxon>
        <taxon>Asterales</taxon>
        <taxon>Asteraceae</taxon>
        <taxon>Asteroideae</taxon>
        <taxon>Heliantheae alliance</taxon>
        <taxon>Millerieae</taxon>
        <taxon>Smallanthus</taxon>
    </lineage>
</organism>